<gene>
    <name evidence="1" type="ORF">BRE01_68400</name>
</gene>
<reference evidence="1 2" key="1">
    <citation type="submission" date="2019-06" db="EMBL/GenBank/DDBJ databases">
        <title>Whole genome shotgun sequence of Brevibacillus reuszeri NBRC 15719.</title>
        <authorList>
            <person name="Hosoyama A."/>
            <person name="Uohara A."/>
            <person name="Ohji S."/>
            <person name="Ichikawa N."/>
        </authorList>
    </citation>
    <scope>NUCLEOTIDE SEQUENCE [LARGE SCALE GENOMIC DNA]</scope>
    <source>
        <strain evidence="1 2">NBRC 15719</strain>
    </source>
</reference>
<evidence type="ECO:0000313" key="1">
    <source>
        <dbReference type="EMBL" id="GED73138.1"/>
    </source>
</evidence>
<accession>A0ABQ0TZ04</accession>
<proteinExistence type="predicted"/>
<name>A0ABQ0TZ04_9BACL</name>
<sequence length="109" mass="12309">MYIGYEKVNDSKARVTLIHSFPSELDQETLERGVIVEGLPEPQTPGGKGAVLYINPQTKELWYEYITLPIPEEDRIAQLETATEENKKANLDTQEAVLQLYEMVTGPLT</sequence>
<dbReference type="EMBL" id="BJON01000049">
    <property type="protein sequence ID" value="GED73138.1"/>
    <property type="molecule type" value="Genomic_DNA"/>
</dbReference>
<organism evidence="1 2">
    <name type="scientific">Brevibacillus reuszeri</name>
    <dbReference type="NCBI Taxonomy" id="54915"/>
    <lineage>
        <taxon>Bacteria</taxon>
        <taxon>Bacillati</taxon>
        <taxon>Bacillota</taxon>
        <taxon>Bacilli</taxon>
        <taxon>Bacillales</taxon>
        <taxon>Paenibacillaceae</taxon>
        <taxon>Brevibacillus</taxon>
    </lineage>
</organism>
<keyword evidence="2" id="KW-1185">Reference proteome</keyword>
<dbReference type="RefSeq" id="WP_049741696.1">
    <property type="nucleotide sequence ID" value="NZ_BJON01000049.1"/>
</dbReference>
<dbReference type="Proteomes" id="UP000319578">
    <property type="component" value="Unassembled WGS sequence"/>
</dbReference>
<comment type="caution">
    <text evidence="1">The sequence shown here is derived from an EMBL/GenBank/DDBJ whole genome shotgun (WGS) entry which is preliminary data.</text>
</comment>
<evidence type="ECO:0000313" key="2">
    <source>
        <dbReference type="Proteomes" id="UP000319578"/>
    </source>
</evidence>
<protein>
    <submittedName>
        <fullName evidence="1">Uncharacterized protein</fullName>
    </submittedName>
</protein>